<feature type="active site" description="Charge relay system" evidence="2">
    <location>
        <position position="337"/>
    </location>
</feature>
<dbReference type="PANTHER" id="PTHR10824:SF4">
    <property type="entry name" value="ACYL-COENZYME A THIOESTERASE 1-LIKE"/>
    <property type="match status" value="1"/>
</dbReference>
<evidence type="ECO:0000256" key="2">
    <source>
        <dbReference type="PIRSR" id="PIRSR016521-1"/>
    </source>
</evidence>
<dbReference type="PIRSF" id="PIRSF016521">
    <property type="entry name" value="Acyl-CoA_hydro"/>
    <property type="match status" value="1"/>
</dbReference>
<dbReference type="EMBL" id="PIQO01000004">
    <property type="protein sequence ID" value="PKR85496.1"/>
    <property type="molecule type" value="Genomic_DNA"/>
</dbReference>
<comment type="similarity">
    <text evidence="1">Belongs to the C/M/P thioester hydrolase family.</text>
</comment>
<proteinExistence type="inferred from homology"/>
<sequence length="420" mass="47233">MNMPLIEVAPRDDLFDSEINIRISNLLSKAKISIKANMMDQFGYDWESFASFRANEAGCIDIKNQTPFEGTYKSADGMGLFWSMKRVHKAEGISDSSLAPRFLGLDFYVDDQLIKTFTLKRRFIGKNVVRKEIRQNGLVGTYFYPVDGIKRQAIIYLGGSEGGLMERKPALLASHGFAVLGLAYFGKEQLPSELIEIPLEYLQTAIKWLLSQAEVDERKGIKLIGISKGGELALLAASMFYEVSGVVGIVPSSVIYPGLGSKFSSSWSYKGNPIPFLDKQIPEHILDENHRKHMQAIPIQYRNFYRARLSQIVEKQDAIIPVERIKGDVLIISGEDDQLWPSDIHGDMIMERLRKASFPYGFEHLKYRGAGHSFYIPHWPTANCTVGGYGQIKMDLGGNPEKAAFAQSDSWQKILSFLVQ</sequence>
<feature type="active site" description="Charge relay system" evidence="2">
    <location>
        <position position="372"/>
    </location>
</feature>
<feature type="active site" description="Charge relay system" evidence="2">
    <location>
        <position position="227"/>
    </location>
</feature>
<keyword evidence="6" id="KW-1185">Reference proteome</keyword>
<dbReference type="Gene3D" id="3.40.50.1820">
    <property type="entry name" value="alpha/beta hydrolase"/>
    <property type="match status" value="1"/>
</dbReference>
<evidence type="ECO:0000313" key="5">
    <source>
        <dbReference type="EMBL" id="PKR85496.1"/>
    </source>
</evidence>
<dbReference type="GO" id="GO:0006637">
    <property type="term" value="P:acyl-CoA metabolic process"/>
    <property type="evidence" value="ECO:0007669"/>
    <property type="project" value="InterPro"/>
</dbReference>
<reference evidence="5 6" key="1">
    <citation type="submission" date="2017-11" db="EMBL/GenBank/DDBJ databases">
        <title>Bacillus camelliae sp. nov., isolated from pu'er tea.</title>
        <authorList>
            <person name="Niu L."/>
        </authorList>
    </citation>
    <scope>NUCLEOTIDE SEQUENCE [LARGE SCALE GENOMIC DNA]</scope>
    <source>
        <strain evidence="5 6">7578-1</strain>
    </source>
</reference>
<evidence type="ECO:0000259" key="4">
    <source>
        <dbReference type="Pfam" id="PF08840"/>
    </source>
</evidence>
<feature type="domain" description="Acyl-CoA thioester hydrolase/bile acid-CoA amino acid N-acetyltransferase" evidence="3">
    <location>
        <begin position="16"/>
        <end position="135"/>
    </location>
</feature>
<dbReference type="InterPro" id="IPR014940">
    <property type="entry name" value="BAAT_C"/>
</dbReference>
<dbReference type="InterPro" id="IPR029058">
    <property type="entry name" value="AB_hydrolase_fold"/>
</dbReference>
<dbReference type="Pfam" id="PF08840">
    <property type="entry name" value="BAAT_C"/>
    <property type="match status" value="1"/>
</dbReference>
<dbReference type="InterPro" id="IPR016662">
    <property type="entry name" value="Acyl-CoA_thioEstase_long-chain"/>
</dbReference>
<dbReference type="InterPro" id="IPR042490">
    <property type="entry name" value="Thio_Ohase/BAAT_N"/>
</dbReference>
<organism evidence="5 6">
    <name type="scientific">Heyndrickxia camelliae</name>
    <dbReference type="NCBI Taxonomy" id="1707093"/>
    <lineage>
        <taxon>Bacteria</taxon>
        <taxon>Bacillati</taxon>
        <taxon>Bacillota</taxon>
        <taxon>Bacilli</taxon>
        <taxon>Bacillales</taxon>
        <taxon>Bacillaceae</taxon>
        <taxon>Heyndrickxia</taxon>
    </lineage>
</organism>
<dbReference type="Gene3D" id="2.60.40.2240">
    <property type="entry name" value="Acyl-CoA thioester hydrolase/BAAT N-terminal domain"/>
    <property type="match status" value="1"/>
</dbReference>
<evidence type="ECO:0000313" key="6">
    <source>
        <dbReference type="Proteomes" id="UP000233440"/>
    </source>
</evidence>
<protein>
    <recommendedName>
        <fullName evidence="7">Acyl-CoA thioesterase</fullName>
    </recommendedName>
</protein>
<evidence type="ECO:0008006" key="7">
    <source>
        <dbReference type="Google" id="ProtNLM"/>
    </source>
</evidence>
<comment type="caution">
    <text evidence="5">The sequence shown here is derived from an EMBL/GenBank/DDBJ whole genome shotgun (WGS) entry which is preliminary data.</text>
</comment>
<dbReference type="GO" id="GO:0047617">
    <property type="term" value="F:fatty acyl-CoA hydrolase activity"/>
    <property type="evidence" value="ECO:0007669"/>
    <property type="project" value="TreeGrafter"/>
</dbReference>
<gene>
    <name evidence="5" type="ORF">CWO92_07200</name>
</gene>
<name>A0A2N3LLL5_9BACI</name>
<dbReference type="AlphaFoldDB" id="A0A2N3LLL5"/>
<feature type="domain" description="BAAT/Acyl-CoA thioester hydrolase C-terminal" evidence="4">
    <location>
        <begin position="197"/>
        <end position="419"/>
    </location>
</feature>
<dbReference type="PANTHER" id="PTHR10824">
    <property type="entry name" value="ACYL-COENZYME A THIOESTERASE-RELATED"/>
    <property type="match status" value="1"/>
</dbReference>
<dbReference type="InterPro" id="IPR006862">
    <property type="entry name" value="Thio_Ohase/aa_AcTrfase"/>
</dbReference>
<dbReference type="OrthoDB" id="8922993at2"/>
<evidence type="ECO:0000256" key="1">
    <source>
        <dbReference type="ARBA" id="ARBA00006538"/>
    </source>
</evidence>
<evidence type="ECO:0000259" key="3">
    <source>
        <dbReference type="Pfam" id="PF04775"/>
    </source>
</evidence>
<accession>A0A2N3LLL5</accession>
<dbReference type="GO" id="GO:0006631">
    <property type="term" value="P:fatty acid metabolic process"/>
    <property type="evidence" value="ECO:0007669"/>
    <property type="project" value="TreeGrafter"/>
</dbReference>
<dbReference type="Pfam" id="PF04775">
    <property type="entry name" value="Bile_Hydr_Trans"/>
    <property type="match status" value="1"/>
</dbReference>
<dbReference type="SUPFAM" id="SSF53474">
    <property type="entry name" value="alpha/beta-Hydrolases"/>
    <property type="match status" value="1"/>
</dbReference>
<dbReference type="Proteomes" id="UP000233440">
    <property type="component" value="Unassembled WGS sequence"/>
</dbReference>